<comment type="catalytic activity">
    <reaction evidence="1">
        <text>2 a phenolic donor + H2O2 = 2 a phenolic radical donor + 2 H2O</text>
        <dbReference type="Rhea" id="RHEA:56136"/>
        <dbReference type="ChEBI" id="CHEBI:15377"/>
        <dbReference type="ChEBI" id="CHEBI:16240"/>
        <dbReference type="ChEBI" id="CHEBI:139520"/>
        <dbReference type="ChEBI" id="CHEBI:139521"/>
        <dbReference type="EC" id="1.11.1.7"/>
    </reaction>
</comment>
<accession>A0ABR1KLE4</accession>
<reference evidence="12 13" key="1">
    <citation type="submission" date="2024-04" db="EMBL/GenBank/DDBJ databases">
        <title>Phyllosticta paracitricarpa is synonymous to the EU quarantine fungus P. citricarpa based on phylogenomic analyses.</title>
        <authorList>
            <consortium name="Lawrence Berkeley National Laboratory"/>
            <person name="Van Ingen-Buijs V.A."/>
            <person name="Van Westerhoven A.C."/>
            <person name="Haridas S."/>
            <person name="Skiadas P."/>
            <person name="Martin F."/>
            <person name="Groenewald J.Z."/>
            <person name="Crous P.W."/>
            <person name="Seidl M.F."/>
        </authorList>
    </citation>
    <scope>NUCLEOTIDE SEQUENCE [LARGE SCALE GENOMIC DNA]</scope>
    <source>
        <strain evidence="12 13">CBS 123371</strain>
    </source>
</reference>
<keyword evidence="8" id="KW-0408">Iron</keyword>
<dbReference type="EC" id="1.11.1.-" evidence="10"/>
<dbReference type="InterPro" id="IPR002016">
    <property type="entry name" value="Haem_peroxidase"/>
</dbReference>
<sequence length="325" mass="34151">MRLSQNSLFLLLATGTVQALSLNEVTSNVKRGTDAAVSNVKEAVHKLFARQASAKENTCPKIWSQVASDLRDAFVSGGQCNDDARAAIRLVFHDCISGAGCDGSIILAGEYQRLENSGLEDIAVKVGNWAQQYNVGTADMIAFAAASGISACPGGPEINALVGRKDSSTAAPEGEIPSPKSSVTELLSQFAAKGFSATDMTALVGAHTAAKQRFVEPQKAGSPLDSTPGSWDTKFYSQTLDGSAPVSLDSDVNISRDDRTSGAFQRFQSVATWSAAFVPAMNRMTTIGNGGQNLVDCSSIIKSATRGVNIKAAPLADRVRNSVRE</sequence>
<dbReference type="GO" id="GO:0004601">
    <property type="term" value="F:peroxidase activity"/>
    <property type="evidence" value="ECO:0007669"/>
    <property type="project" value="UniProtKB-KW"/>
</dbReference>
<keyword evidence="13" id="KW-1185">Reference proteome</keyword>
<dbReference type="InterPro" id="IPR010255">
    <property type="entry name" value="Haem_peroxidase_sf"/>
</dbReference>
<evidence type="ECO:0000256" key="8">
    <source>
        <dbReference type="ARBA" id="ARBA00023004"/>
    </source>
</evidence>
<feature type="signal peptide" evidence="10">
    <location>
        <begin position="1"/>
        <end position="19"/>
    </location>
</feature>
<dbReference type="PRINTS" id="PR00458">
    <property type="entry name" value="PEROXIDASE"/>
</dbReference>
<evidence type="ECO:0000256" key="9">
    <source>
        <dbReference type="ARBA" id="ARBA00023180"/>
    </source>
</evidence>
<organism evidence="12 13">
    <name type="scientific">Phyllosticta citriasiana</name>
    <dbReference type="NCBI Taxonomy" id="595635"/>
    <lineage>
        <taxon>Eukaryota</taxon>
        <taxon>Fungi</taxon>
        <taxon>Dikarya</taxon>
        <taxon>Ascomycota</taxon>
        <taxon>Pezizomycotina</taxon>
        <taxon>Dothideomycetes</taxon>
        <taxon>Dothideomycetes incertae sedis</taxon>
        <taxon>Botryosphaeriales</taxon>
        <taxon>Phyllostictaceae</taxon>
        <taxon>Phyllosticta</taxon>
    </lineage>
</organism>
<keyword evidence="10" id="KW-0732">Signal</keyword>
<evidence type="ECO:0000256" key="3">
    <source>
        <dbReference type="ARBA" id="ARBA00006089"/>
    </source>
</evidence>
<dbReference type="InterPro" id="IPR019794">
    <property type="entry name" value="Peroxidases_AS"/>
</dbReference>
<evidence type="ECO:0000256" key="7">
    <source>
        <dbReference type="ARBA" id="ARBA00023002"/>
    </source>
</evidence>
<comment type="caution">
    <text evidence="12">The sequence shown here is derived from an EMBL/GenBank/DDBJ whole genome shotgun (WGS) entry which is preliminary data.</text>
</comment>
<evidence type="ECO:0000256" key="5">
    <source>
        <dbReference type="ARBA" id="ARBA00022617"/>
    </source>
</evidence>
<keyword evidence="6 10" id="KW-0479">Metal-binding</keyword>
<dbReference type="EMBL" id="JBBPHU010000006">
    <property type="protein sequence ID" value="KAK7516665.1"/>
    <property type="molecule type" value="Genomic_DNA"/>
</dbReference>
<dbReference type="PRINTS" id="PR00462">
    <property type="entry name" value="LIGNINASE"/>
</dbReference>
<dbReference type="InterPro" id="IPR000823">
    <property type="entry name" value="Peroxidase_pln"/>
</dbReference>
<comment type="cofactor">
    <cofactor evidence="10">
        <name>Ca(2+)</name>
        <dbReference type="ChEBI" id="CHEBI:29108"/>
    </cofactor>
    <text evidence="10">Binds 2 calcium ions per subunit.</text>
</comment>
<gene>
    <name evidence="12" type="ORF">IWZ03DRAFT_194674</name>
</gene>
<comment type="cofactor">
    <cofactor evidence="2">
        <name>heme b</name>
        <dbReference type="ChEBI" id="CHEBI:60344"/>
    </cofactor>
</comment>
<keyword evidence="4 10" id="KW-0575">Peroxidase</keyword>
<evidence type="ECO:0000256" key="6">
    <source>
        <dbReference type="ARBA" id="ARBA00022723"/>
    </source>
</evidence>
<name>A0ABR1KLE4_9PEZI</name>
<proteinExistence type="inferred from homology"/>
<feature type="chain" id="PRO_5045003318" description="Peroxidase" evidence="10">
    <location>
        <begin position="20"/>
        <end position="325"/>
    </location>
</feature>
<evidence type="ECO:0000256" key="4">
    <source>
        <dbReference type="ARBA" id="ARBA00022559"/>
    </source>
</evidence>
<keyword evidence="7 10" id="KW-0560">Oxidoreductase</keyword>
<evidence type="ECO:0000256" key="10">
    <source>
        <dbReference type="RuleBase" id="RU363051"/>
    </source>
</evidence>
<keyword evidence="10" id="KW-0106">Calcium</keyword>
<keyword evidence="9" id="KW-0325">Glycoprotein</keyword>
<keyword evidence="5" id="KW-0349">Heme</keyword>
<dbReference type="Proteomes" id="UP001363622">
    <property type="component" value="Unassembled WGS sequence"/>
</dbReference>
<evidence type="ECO:0000256" key="1">
    <source>
        <dbReference type="ARBA" id="ARBA00000189"/>
    </source>
</evidence>
<dbReference type="Gene3D" id="1.10.520.10">
    <property type="match status" value="1"/>
</dbReference>
<dbReference type="PROSITE" id="PS00436">
    <property type="entry name" value="PEROXIDASE_2"/>
    <property type="match status" value="1"/>
</dbReference>
<dbReference type="InterPro" id="IPR001621">
    <property type="entry name" value="Ligninase"/>
</dbReference>
<dbReference type="PANTHER" id="PTHR31517">
    <property type="match status" value="1"/>
</dbReference>
<dbReference type="Gene3D" id="1.10.420.10">
    <property type="entry name" value="Peroxidase, domain 2"/>
    <property type="match status" value="1"/>
</dbReference>
<dbReference type="PANTHER" id="PTHR31517:SF48">
    <property type="entry name" value="PEROXIDASE 16-RELATED"/>
    <property type="match status" value="1"/>
</dbReference>
<comment type="similarity">
    <text evidence="3 10">Belongs to the peroxidase family. Ligninase subfamily.</text>
</comment>
<evidence type="ECO:0000256" key="2">
    <source>
        <dbReference type="ARBA" id="ARBA00001970"/>
    </source>
</evidence>
<evidence type="ECO:0000313" key="13">
    <source>
        <dbReference type="Proteomes" id="UP001363622"/>
    </source>
</evidence>
<protein>
    <recommendedName>
        <fullName evidence="10">Peroxidase</fullName>
        <ecNumber evidence="10">1.11.1.-</ecNumber>
    </recommendedName>
</protein>
<evidence type="ECO:0000313" key="12">
    <source>
        <dbReference type="EMBL" id="KAK7516665.1"/>
    </source>
</evidence>
<dbReference type="Pfam" id="PF00141">
    <property type="entry name" value="peroxidase"/>
    <property type="match status" value="1"/>
</dbReference>
<feature type="domain" description="Plant heme peroxidase family profile" evidence="11">
    <location>
        <begin position="84"/>
        <end position="301"/>
    </location>
</feature>
<evidence type="ECO:0000259" key="11">
    <source>
        <dbReference type="PROSITE" id="PS50873"/>
    </source>
</evidence>
<dbReference type="SUPFAM" id="SSF48113">
    <property type="entry name" value="Heme-dependent peroxidases"/>
    <property type="match status" value="1"/>
</dbReference>
<dbReference type="PROSITE" id="PS50873">
    <property type="entry name" value="PEROXIDASE_4"/>
    <property type="match status" value="1"/>
</dbReference>